<dbReference type="PANTHER" id="PTHR43022">
    <property type="entry name" value="PROTEIN SMF"/>
    <property type="match status" value="1"/>
</dbReference>
<dbReference type="Gene3D" id="1.10.10.10">
    <property type="entry name" value="Winged helix-like DNA-binding domain superfamily/Winged helix DNA-binding domain"/>
    <property type="match status" value="1"/>
</dbReference>
<dbReference type="Proteomes" id="UP000183812">
    <property type="component" value="Unassembled WGS sequence"/>
</dbReference>
<dbReference type="GO" id="GO:0009294">
    <property type="term" value="P:DNA-mediated transformation"/>
    <property type="evidence" value="ECO:0007669"/>
    <property type="project" value="InterPro"/>
</dbReference>
<dbReference type="InterPro" id="IPR057666">
    <property type="entry name" value="DrpA_SLOG"/>
</dbReference>
<evidence type="ECO:0000256" key="2">
    <source>
        <dbReference type="SAM" id="MobiDB-lite"/>
    </source>
</evidence>
<feature type="region of interest" description="Disordered" evidence="2">
    <location>
        <begin position="299"/>
        <end position="321"/>
    </location>
</feature>
<accession>A0A1G7C658</accession>
<proteinExistence type="inferred from homology"/>
<feature type="domain" description="Smf/DprA SLOG" evidence="3">
    <location>
        <begin position="90"/>
        <end position="295"/>
    </location>
</feature>
<protein>
    <submittedName>
        <fullName evidence="5">DNA processing protein</fullName>
    </submittedName>
</protein>
<dbReference type="RefSeq" id="WP_074552449.1">
    <property type="nucleotide sequence ID" value="NZ_CP119563.1"/>
</dbReference>
<dbReference type="Gene3D" id="3.40.50.450">
    <property type="match status" value="1"/>
</dbReference>
<dbReference type="InterPro" id="IPR041614">
    <property type="entry name" value="DprA_WH"/>
</dbReference>
<dbReference type="Pfam" id="PF17782">
    <property type="entry name" value="WHD_DprA"/>
    <property type="match status" value="1"/>
</dbReference>
<evidence type="ECO:0000313" key="5">
    <source>
        <dbReference type="EMBL" id="SDE34777.1"/>
    </source>
</evidence>
<dbReference type="InterPro" id="IPR036388">
    <property type="entry name" value="WH-like_DNA-bd_sf"/>
</dbReference>
<evidence type="ECO:0000256" key="1">
    <source>
        <dbReference type="ARBA" id="ARBA00006525"/>
    </source>
</evidence>
<name>A0A1G7C658_RHOCA</name>
<dbReference type="Pfam" id="PF02481">
    <property type="entry name" value="DNA_processg_A"/>
    <property type="match status" value="1"/>
</dbReference>
<dbReference type="OrthoDB" id="9785707at2"/>
<dbReference type="InterPro" id="IPR003488">
    <property type="entry name" value="DprA"/>
</dbReference>
<dbReference type="SUPFAM" id="SSF102405">
    <property type="entry name" value="MCP/YpsA-like"/>
    <property type="match status" value="1"/>
</dbReference>
<comment type="similarity">
    <text evidence="1">Belongs to the DprA/Smf family.</text>
</comment>
<sequence>MKTSLFSYPTPFTPPTTEEDELSFLRLARSRRVGATTFHRLLKDHGSAAAALDALPGIARAAGSSDYSPCPPGVAEAERAAGRRAGARLLLPGGPGYPADLLDFPDAPPLLWARGRVDLLARPRVAVIGARNASSLGQRMARKLAEEMGRAGFAVVSGLARGIDAAAHDAALPTGTIAVMAGGIEVIYPPENRDLAGRIAAEGLLLSELPPGTEPQARHFPQRNRIIAALSRATLVVEAAARSGSLLTARMALDYGREVMAVPGHPMDARAAGCNMLIRDGAVLIRGAEDVIEAMGLAAAPRPDPRPPSQPDTPPQPAAEKTVAKTVAKAAGTGLRARLLALLGPAPTPEDTVIRDLGIDAATLSREVIGLEIEGEITRHPGGLLSRG</sequence>
<reference evidence="5 6" key="1">
    <citation type="submission" date="2016-10" db="EMBL/GenBank/DDBJ databases">
        <authorList>
            <person name="de Groot N.N."/>
        </authorList>
    </citation>
    <scope>NUCLEOTIDE SEQUENCE [LARGE SCALE GENOMIC DNA]</scope>
    <source>
        <strain evidence="6">DSM 938 / 37b4</strain>
    </source>
</reference>
<evidence type="ECO:0000313" key="6">
    <source>
        <dbReference type="Proteomes" id="UP000183812"/>
    </source>
</evidence>
<evidence type="ECO:0000259" key="4">
    <source>
        <dbReference type="Pfam" id="PF17782"/>
    </source>
</evidence>
<dbReference type="PANTHER" id="PTHR43022:SF1">
    <property type="entry name" value="PROTEIN SMF"/>
    <property type="match status" value="1"/>
</dbReference>
<gene>
    <name evidence="5" type="ORF">SAMN04244550_00173</name>
</gene>
<dbReference type="NCBIfam" id="TIGR00732">
    <property type="entry name" value="dprA"/>
    <property type="match status" value="1"/>
</dbReference>
<feature type="compositionally biased region" description="Pro residues" evidence="2">
    <location>
        <begin position="306"/>
        <end position="317"/>
    </location>
</feature>
<dbReference type="EMBL" id="FNAY01000001">
    <property type="protein sequence ID" value="SDE34777.1"/>
    <property type="molecule type" value="Genomic_DNA"/>
</dbReference>
<feature type="domain" description="DprA winged helix" evidence="4">
    <location>
        <begin position="325"/>
        <end position="383"/>
    </location>
</feature>
<dbReference type="AlphaFoldDB" id="A0A1G7C658"/>
<evidence type="ECO:0000259" key="3">
    <source>
        <dbReference type="Pfam" id="PF02481"/>
    </source>
</evidence>
<organism evidence="5 6">
    <name type="scientific">Rhodobacter capsulatus</name>
    <name type="common">Rhodopseudomonas capsulata</name>
    <dbReference type="NCBI Taxonomy" id="1061"/>
    <lineage>
        <taxon>Bacteria</taxon>
        <taxon>Pseudomonadati</taxon>
        <taxon>Pseudomonadota</taxon>
        <taxon>Alphaproteobacteria</taxon>
        <taxon>Rhodobacterales</taxon>
        <taxon>Rhodobacter group</taxon>
        <taxon>Rhodobacter</taxon>
    </lineage>
</organism>
<dbReference type="Pfam" id="PF21102">
    <property type="entry name" value="DprA_N"/>
    <property type="match status" value="1"/>
</dbReference>